<dbReference type="Pfam" id="PF22614">
    <property type="entry name" value="Slo-like_RCK"/>
    <property type="match status" value="1"/>
</dbReference>
<dbReference type="AlphaFoldDB" id="A0A1A6GLC2"/>
<keyword evidence="10" id="KW-0407">Ion channel</keyword>
<keyword evidence="13" id="KW-1185">Reference proteome</keyword>
<dbReference type="PANTHER" id="PTHR10027">
    <property type="entry name" value="CALCIUM-ACTIVATED POTASSIUM CHANNEL ALPHA CHAIN"/>
    <property type="match status" value="1"/>
</dbReference>
<keyword evidence="2" id="KW-0813">Transport</keyword>
<keyword evidence="7" id="KW-1133">Transmembrane helix</keyword>
<dbReference type="Proteomes" id="UP000092124">
    <property type="component" value="Unassembled WGS sequence"/>
</dbReference>
<evidence type="ECO:0000256" key="3">
    <source>
        <dbReference type="ARBA" id="ARBA00022538"/>
    </source>
</evidence>
<keyword evidence="9" id="KW-0472">Membrane</keyword>
<gene>
    <name evidence="12" type="ORF">A6R68_04390</name>
</gene>
<proteinExistence type="predicted"/>
<evidence type="ECO:0000313" key="12">
    <source>
        <dbReference type="EMBL" id="OBS67083.1"/>
    </source>
</evidence>
<dbReference type="OrthoDB" id="10035564at2759"/>
<keyword evidence="6" id="KW-0630">Potassium</keyword>
<evidence type="ECO:0000259" key="11">
    <source>
        <dbReference type="Pfam" id="PF22614"/>
    </source>
</evidence>
<evidence type="ECO:0000256" key="4">
    <source>
        <dbReference type="ARBA" id="ARBA00022692"/>
    </source>
</evidence>
<keyword evidence="3" id="KW-0633">Potassium transport</keyword>
<evidence type="ECO:0000313" key="13">
    <source>
        <dbReference type="Proteomes" id="UP000092124"/>
    </source>
</evidence>
<dbReference type="EMBL" id="LZPO01087155">
    <property type="protein sequence ID" value="OBS67083.1"/>
    <property type="molecule type" value="Genomic_DNA"/>
</dbReference>
<dbReference type="InterPro" id="IPR003148">
    <property type="entry name" value="RCK_N"/>
</dbReference>
<evidence type="ECO:0000256" key="5">
    <source>
        <dbReference type="ARBA" id="ARBA00022826"/>
    </source>
</evidence>
<keyword evidence="4" id="KW-0812">Transmembrane</keyword>
<name>A0A1A6GLC2_NEOLE</name>
<evidence type="ECO:0000256" key="1">
    <source>
        <dbReference type="ARBA" id="ARBA00004141"/>
    </source>
</evidence>
<comment type="caution">
    <text evidence="12">The sequence shown here is derived from an EMBL/GenBank/DDBJ whole genome shotgun (WGS) entry which is preliminary data.</text>
</comment>
<dbReference type="PANTHER" id="PTHR10027:SF23">
    <property type="entry name" value="POTASSIUM CHANNEL SUBFAMILY U MEMBER 1"/>
    <property type="match status" value="1"/>
</dbReference>
<evidence type="ECO:0000256" key="9">
    <source>
        <dbReference type="ARBA" id="ARBA00023136"/>
    </source>
</evidence>
<dbReference type="PRINTS" id="PR01449">
    <property type="entry name" value="BKCHANNELA"/>
</dbReference>
<accession>A0A1A6GLC2</accession>
<dbReference type="GO" id="GO:0016020">
    <property type="term" value="C:membrane"/>
    <property type="evidence" value="ECO:0007669"/>
    <property type="project" value="UniProtKB-SubCell"/>
</dbReference>
<reference evidence="12 13" key="1">
    <citation type="submission" date="2016-06" db="EMBL/GenBank/DDBJ databases">
        <title>The Draft Genome Sequence and Annotation of the Desert Woodrat Neotoma lepida.</title>
        <authorList>
            <person name="Campbell M."/>
            <person name="Oakeson K.F."/>
            <person name="Yandell M."/>
            <person name="Halpert J.R."/>
            <person name="Dearing D."/>
        </authorList>
    </citation>
    <scope>NUCLEOTIDE SEQUENCE [LARGE SCALE GENOMIC DNA]</scope>
    <source>
        <strain evidence="12">417</strain>
        <tissue evidence="12">Liver</tissue>
    </source>
</reference>
<keyword evidence="5" id="KW-0631">Potassium channel</keyword>
<feature type="non-terminal residue" evidence="12">
    <location>
        <position position="74"/>
    </location>
</feature>
<organism evidence="12 13">
    <name type="scientific">Neotoma lepida</name>
    <name type="common">Desert woodrat</name>
    <dbReference type="NCBI Taxonomy" id="56216"/>
    <lineage>
        <taxon>Eukaryota</taxon>
        <taxon>Metazoa</taxon>
        <taxon>Chordata</taxon>
        <taxon>Craniata</taxon>
        <taxon>Vertebrata</taxon>
        <taxon>Euteleostomi</taxon>
        <taxon>Mammalia</taxon>
        <taxon>Eutheria</taxon>
        <taxon>Euarchontoglires</taxon>
        <taxon>Glires</taxon>
        <taxon>Rodentia</taxon>
        <taxon>Myomorpha</taxon>
        <taxon>Muroidea</taxon>
        <taxon>Cricetidae</taxon>
        <taxon>Neotominae</taxon>
        <taxon>Neotoma</taxon>
    </lineage>
</organism>
<comment type="subcellular location">
    <subcellularLocation>
        <location evidence="1">Membrane</location>
        <topology evidence="1">Multi-pass membrane protein</topology>
    </subcellularLocation>
</comment>
<evidence type="ECO:0000256" key="7">
    <source>
        <dbReference type="ARBA" id="ARBA00022989"/>
    </source>
</evidence>
<protein>
    <recommendedName>
        <fullName evidence="11">RCK N-terminal domain-containing protein</fullName>
    </recommendedName>
</protein>
<feature type="domain" description="RCK N-terminal" evidence="11">
    <location>
        <begin position="3"/>
        <end position="64"/>
    </location>
</feature>
<evidence type="ECO:0000256" key="6">
    <source>
        <dbReference type="ARBA" id="ARBA00022958"/>
    </source>
</evidence>
<dbReference type="InterPro" id="IPR047871">
    <property type="entry name" value="K_chnl_Slo-like"/>
</dbReference>
<evidence type="ECO:0000256" key="8">
    <source>
        <dbReference type="ARBA" id="ARBA00023065"/>
    </source>
</evidence>
<dbReference type="GO" id="GO:0005267">
    <property type="term" value="F:potassium channel activity"/>
    <property type="evidence" value="ECO:0007669"/>
    <property type="project" value="UniProtKB-KW"/>
</dbReference>
<evidence type="ECO:0000256" key="2">
    <source>
        <dbReference type="ARBA" id="ARBA00022448"/>
    </source>
</evidence>
<dbReference type="STRING" id="56216.A0A1A6GLC2"/>
<keyword evidence="8" id="KW-0406">Ion transport</keyword>
<dbReference type="Gene3D" id="3.40.50.720">
    <property type="entry name" value="NAD(P)-binding Rossmann-like Domain"/>
    <property type="match status" value="1"/>
</dbReference>
<sequence>MSYTTFVCGSALKFEDLKRVAVEYAEACLILANPLCSDLHAEDISNIMRVLSIKNYCSRTRVIIQILQSHNKVS</sequence>
<evidence type="ECO:0000256" key="10">
    <source>
        <dbReference type="ARBA" id="ARBA00023303"/>
    </source>
</evidence>